<dbReference type="EMBL" id="GBXM01003319">
    <property type="protein sequence ID" value="JAI05259.1"/>
    <property type="molecule type" value="Transcribed_RNA"/>
</dbReference>
<protein>
    <submittedName>
        <fullName evidence="1">Uncharacterized protein</fullName>
    </submittedName>
</protein>
<reference evidence="1" key="2">
    <citation type="journal article" date="2015" name="Fish Shellfish Immunol.">
        <title>Early steps in the European eel (Anguilla anguilla)-Vibrio vulnificus interaction in the gills: Role of the RtxA13 toxin.</title>
        <authorList>
            <person name="Callol A."/>
            <person name="Pajuelo D."/>
            <person name="Ebbesson L."/>
            <person name="Teles M."/>
            <person name="MacKenzie S."/>
            <person name="Amaro C."/>
        </authorList>
    </citation>
    <scope>NUCLEOTIDE SEQUENCE</scope>
</reference>
<name>A0A0E9XUA3_ANGAN</name>
<sequence>MALCFHRHVLHTGLYCSERIHASSTQTGNTV</sequence>
<organism evidence="1">
    <name type="scientific">Anguilla anguilla</name>
    <name type="common">European freshwater eel</name>
    <name type="synonym">Muraena anguilla</name>
    <dbReference type="NCBI Taxonomy" id="7936"/>
    <lineage>
        <taxon>Eukaryota</taxon>
        <taxon>Metazoa</taxon>
        <taxon>Chordata</taxon>
        <taxon>Craniata</taxon>
        <taxon>Vertebrata</taxon>
        <taxon>Euteleostomi</taxon>
        <taxon>Actinopterygii</taxon>
        <taxon>Neopterygii</taxon>
        <taxon>Teleostei</taxon>
        <taxon>Anguilliformes</taxon>
        <taxon>Anguillidae</taxon>
        <taxon>Anguilla</taxon>
    </lineage>
</organism>
<evidence type="ECO:0000313" key="1">
    <source>
        <dbReference type="EMBL" id="JAI05259.1"/>
    </source>
</evidence>
<accession>A0A0E9XUA3</accession>
<reference evidence="1" key="1">
    <citation type="submission" date="2014-11" db="EMBL/GenBank/DDBJ databases">
        <authorList>
            <person name="Amaro Gonzalez C."/>
        </authorList>
    </citation>
    <scope>NUCLEOTIDE SEQUENCE</scope>
</reference>
<proteinExistence type="predicted"/>
<dbReference type="AlphaFoldDB" id="A0A0E9XUA3"/>